<evidence type="ECO:0000259" key="3">
    <source>
        <dbReference type="PROSITE" id="PS50048"/>
    </source>
</evidence>
<evidence type="ECO:0000313" key="5">
    <source>
        <dbReference type="Proteomes" id="UP000779574"/>
    </source>
</evidence>
<feature type="compositionally biased region" description="Low complexity" evidence="2">
    <location>
        <begin position="134"/>
        <end position="149"/>
    </location>
</feature>
<organism evidence="4 5">
    <name type="scientific">Aureobasidium melanogenum</name>
    <name type="common">Aureobasidium pullulans var. melanogenum</name>
    <dbReference type="NCBI Taxonomy" id="46634"/>
    <lineage>
        <taxon>Eukaryota</taxon>
        <taxon>Fungi</taxon>
        <taxon>Dikarya</taxon>
        <taxon>Ascomycota</taxon>
        <taxon>Pezizomycotina</taxon>
        <taxon>Dothideomycetes</taxon>
        <taxon>Dothideomycetidae</taxon>
        <taxon>Dothideales</taxon>
        <taxon>Saccotheciaceae</taxon>
        <taxon>Aureobasidium</taxon>
    </lineage>
</organism>
<sequence length="213" mass="22930">MSHDQLTPEQLQLAREQIQLIRDQRSLDMPFLNEELPFLAEFDNHPFVSVERLVDILEEENMTAGTDAAAETILAVEHDMGASNALCVSFEDPVAGYDSSTISTSTAAETETAPDADMFDAPEVGHDDPLANLAPATHPSTSSSAATSTTTTTTTAAAAPDANAFKKSCKICASRKIKCEIVAGSDPRLCKYCQEKGLACEFELKKSRQQAQS</sequence>
<feature type="compositionally biased region" description="Low complexity" evidence="2">
    <location>
        <begin position="99"/>
        <end position="111"/>
    </location>
</feature>
<name>A0A9P8JAP6_AURME</name>
<dbReference type="GO" id="GO:0008270">
    <property type="term" value="F:zinc ion binding"/>
    <property type="evidence" value="ECO:0007669"/>
    <property type="project" value="InterPro"/>
</dbReference>
<reference evidence="4" key="2">
    <citation type="submission" date="2021-08" db="EMBL/GenBank/DDBJ databases">
        <authorList>
            <person name="Gostincar C."/>
            <person name="Sun X."/>
            <person name="Song Z."/>
            <person name="Gunde-Cimerman N."/>
        </authorList>
    </citation>
    <scope>NUCLEOTIDE SEQUENCE</scope>
    <source>
        <strain evidence="4">EXF-9911</strain>
    </source>
</reference>
<dbReference type="SUPFAM" id="SSF57701">
    <property type="entry name" value="Zn2/Cys6 DNA-binding domain"/>
    <property type="match status" value="1"/>
</dbReference>
<accession>A0A9P8JAP6</accession>
<proteinExistence type="predicted"/>
<evidence type="ECO:0000256" key="1">
    <source>
        <dbReference type="ARBA" id="ARBA00023242"/>
    </source>
</evidence>
<feature type="domain" description="Zn(2)-C6 fungal-type" evidence="3">
    <location>
        <begin position="168"/>
        <end position="202"/>
    </location>
</feature>
<dbReference type="Gene3D" id="4.10.240.10">
    <property type="entry name" value="Zn(2)-C6 fungal-type DNA-binding domain"/>
    <property type="match status" value="1"/>
</dbReference>
<keyword evidence="1" id="KW-0539">Nucleus</keyword>
<protein>
    <recommendedName>
        <fullName evidence="3">Zn(2)-C6 fungal-type domain-containing protein</fullName>
    </recommendedName>
</protein>
<gene>
    <name evidence="4" type="ORF">KCU76_g5841</name>
</gene>
<dbReference type="AlphaFoldDB" id="A0A9P8JAP6"/>
<dbReference type="EMBL" id="JAHFXF010000188">
    <property type="protein sequence ID" value="KAG9693607.1"/>
    <property type="molecule type" value="Genomic_DNA"/>
</dbReference>
<comment type="caution">
    <text evidence="4">The sequence shown here is derived from an EMBL/GenBank/DDBJ whole genome shotgun (WGS) entry which is preliminary data.</text>
</comment>
<dbReference type="InterPro" id="IPR001138">
    <property type="entry name" value="Zn2Cys6_DnaBD"/>
</dbReference>
<dbReference type="PROSITE" id="PS50048">
    <property type="entry name" value="ZN2_CY6_FUNGAL_2"/>
    <property type="match status" value="1"/>
</dbReference>
<reference evidence="4" key="1">
    <citation type="journal article" date="2021" name="J Fungi (Basel)">
        <title>Virulence traits and population genomics of the black yeast Aureobasidium melanogenum.</title>
        <authorList>
            <person name="Cernosa A."/>
            <person name="Sun X."/>
            <person name="Gostincar C."/>
            <person name="Fang C."/>
            <person name="Gunde-Cimerman N."/>
            <person name="Song Z."/>
        </authorList>
    </citation>
    <scope>NUCLEOTIDE SEQUENCE</scope>
    <source>
        <strain evidence="4">EXF-9911</strain>
    </source>
</reference>
<evidence type="ECO:0000256" key="2">
    <source>
        <dbReference type="SAM" id="MobiDB-lite"/>
    </source>
</evidence>
<dbReference type="PROSITE" id="PS00463">
    <property type="entry name" value="ZN2_CY6_FUNGAL_1"/>
    <property type="match status" value="1"/>
</dbReference>
<dbReference type="InterPro" id="IPR036864">
    <property type="entry name" value="Zn2-C6_fun-type_DNA-bd_sf"/>
</dbReference>
<feature type="region of interest" description="Disordered" evidence="2">
    <location>
        <begin position="99"/>
        <end position="149"/>
    </location>
</feature>
<dbReference type="Proteomes" id="UP000779574">
    <property type="component" value="Unassembled WGS sequence"/>
</dbReference>
<dbReference type="CDD" id="cd00067">
    <property type="entry name" value="GAL4"/>
    <property type="match status" value="1"/>
</dbReference>
<evidence type="ECO:0000313" key="4">
    <source>
        <dbReference type="EMBL" id="KAG9693607.1"/>
    </source>
</evidence>
<feature type="non-terminal residue" evidence="4">
    <location>
        <position position="213"/>
    </location>
</feature>
<dbReference type="GO" id="GO:0000981">
    <property type="term" value="F:DNA-binding transcription factor activity, RNA polymerase II-specific"/>
    <property type="evidence" value="ECO:0007669"/>
    <property type="project" value="InterPro"/>
</dbReference>
<dbReference type="OrthoDB" id="4161332at2759"/>